<dbReference type="EMBL" id="BAABRI010000002">
    <property type="protein sequence ID" value="GAA5481267.1"/>
    <property type="molecule type" value="Genomic_DNA"/>
</dbReference>
<comment type="subcellular location">
    <subcellularLocation>
        <location evidence="1">Cell projection</location>
        <location evidence="1">Cilium</location>
    </subcellularLocation>
    <subcellularLocation>
        <location evidence="2">Cytoplasm</location>
    </subcellularLocation>
</comment>
<comment type="caution">
    <text evidence="7">The sequence shown here is derived from an EMBL/GenBank/DDBJ whole genome shotgun (WGS) entry which is preliminary data.</text>
</comment>
<organism evidence="7 8">
    <name type="scientific">Haloferula sargassicola</name>
    <dbReference type="NCBI Taxonomy" id="490096"/>
    <lineage>
        <taxon>Bacteria</taxon>
        <taxon>Pseudomonadati</taxon>
        <taxon>Verrucomicrobiota</taxon>
        <taxon>Verrucomicrobiia</taxon>
        <taxon>Verrucomicrobiales</taxon>
        <taxon>Verrucomicrobiaceae</taxon>
        <taxon>Haloferula</taxon>
    </lineage>
</organism>
<dbReference type="Pfam" id="PF22544">
    <property type="entry name" value="HYDIN_VesB_CFA65-like_Ig"/>
    <property type="match status" value="1"/>
</dbReference>
<keyword evidence="3" id="KW-0963">Cytoplasm</keyword>
<keyword evidence="5" id="KW-0966">Cell projection</keyword>
<evidence type="ECO:0000256" key="5">
    <source>
        <dbReference type="ARBA" id="ARBA00023273"/>
    </source>
</evidence>
<proteinExistence type="predicted"/>
<dbReference type="RefSeq" id="WP_353565423.1">
    <property type="nucleotide sequence ID" value="NZ_BAABRI010000002.1"/>
</dbReference>
<dbReference type="Gene3D" id="2.60.40.10">
    <property type="entry name" value="Immunoglobulins"/>
    <property type="match status" value="3"/>
</dbReference>
<evidence type="ECO:0000256" key="3">
    <source>
        <dbReference type="ARBA" id="ARBA00022490"/>
    </source>
</evidence>
<keyword evidence="8" id="KW-1185">Reference proteome</keyword>
<reference evidence="7 8" key="1">
    <citation type="submission" date="2024-02" db="EMBL/GenBank/DDBJ databases">
        <title>Haloferula sargassicola NBRC 104335.</title>
        <authorList>
            <person name="Ichikawa N."/>
            <person name="Katano-Makiyama Y."/>
            <person name="Hidaka K."/>
        </authorList>
    </citation>
    <scope>NUCLEOTIDE SEQUENCE [LARGE SCALE GENOMIC DNA]</scope>
    <source>
        <strain evidence="7 8">NBRC 104335</strain>
    </source>
</reference>
<protein>
    <recommendedName>
        <fullName evidence="6">HYDIN/VesB/CFA65-like Ig-like domain-containing protein</fullName>
    </recommendedName>
</protein>
<dbReference type="InterPro" id="IPR053879">
    <property type="entry name" value="HYDIN_VesB_CFA65-like_Ig"/>
</dbReference>
<keyword evidence="4" id="KW-0969">Cilium</keyword>
<dbReference type="Proteomes" id="UP001476282">
    <property type="component" value="Unassembled WGS sequence"/>
</dbReference>
<evidence type="ECO:0000259" key="6">
    <source>
        <dbReference type="Pfam" id="PF22544"/>
    </source>
</evidence>
<sequence>MRSIVLPGQLLLWLLLLLAPLVRAQSVLTQDSSGAWVPLAENNDISGRVLSRTDRIYRLYNDSDATLSNPSFSEIEQPAVFDIQFTTSAGAIPVGEYREFRVRFEPQQEMNRQVIIAIEFSAPAETFYFGLHAVATGEPNMSIYGWGEYPNGSSTPIADANGSTFYYGVTDFGTVNIASGGTRTYNFKIINSGNLPLTIHSISNPSSDFTVQGISPTPSAPLVVPAQSSSDFFTILFHPQTEGNKSAEISFNTDNEPDPTYSIYVKGVASNSLADIDVVYLTDGTPSFGLYDGMSFSTVADIGGTTQKQFRIRNLGSQTLVVSSATANGTTVLPGASITANGQVDFNIPVTSNVVQQVNYTVHIYSNDPDAESDFLFTMAVNFIDPNAPPDVDVRGAPLGGTISSVSAIYIIQNGADAAAAVKANGTKYGSRNTFGDVRVVNDSETHTFWVRNLSAQNLEIGSYSLSGAAAGEYIVANFPANTTLEPYQIKYFTIKFDPDLAGSREAEFSFATNSPGKETFNFTLVGPAVDNPIQDLVVDRYDASDNNPLPIANGTVIQRAALEINDAPTPEQTLRLRNVYSTAIPLELTGPITSDRPEITFQYLYGSTQPASYPYEIVAAFFFKPLITLAPGTPDPLVATISIPTNDPDTPVFTYTLEARVYDATQYPRLTRIETETTSFQGPDRLRVRFFGYGDPRVTYRMSFSHDLDTWSIYNQPGMLYVNSPNSKGTLSEQKFAELIVDKAVWPKLFSRIGPLNP</sequence>
<feature type="domain" description="HYDIN/VesB/CFA65-like Ig-like" evidence="6">
    <location>
        <begin position="168"/>
        <end position="266"/>
    </location>
</feature>
<evidence type="ECO:0000313" key="8">
    <source>
        <dbReference type="Proteomes" id="UP001476282"/>
    </source>
</evidence>
<accession>A0ABP9UKS0</accession>
<evidence type="ECO:0000256" key="1">
    <source>
        <dbReference type="ARBA" id="ARBA00004138"/>
    </source>
</evidence>
<evidence type="ECO:0000256" key="4">
    <source>
        <dbReference type="ARBA" id="ARBA00023069"/>
    </source>
</evidence>
<evidence type="ECO:0000313" key="7">
    <source>
        <dbReference type="EMBL" id="GAA5481267.1"/>
    </source>
</evidence>
<evidence type="ECO:0000256" key="2">
    <source>
        <dbReference type="ARBA" id="ARBA00004496"/>
    </source>
</evidence>
<dbReference type="InterPro" id="IPR013783">
    <property type="entry name" value="Ig-like_fold"/>
</dbReference>
<name>A0ABP9UKS0_9BACT</name>
<gene>
    <name evidence="7" type="ORF">Hsar01_00474</name>
</gene>
<dbReference type="NCBIfam" id="NF012200">
    <property type="entry name" value="choice_anch_D"/>
    <property type="match status" value="2"/>
</dbReference>